<evidence type="ECO:0000256" key="3">
    <source>
        <dbReference type="ARBA" id="ARBA00022729"/>
    </source>
</evidence>
<evidence type="ECO:0000256" key="6">
    <source>
        <dbReference type="ARBA" id="ARBA00023224"/>
    </source>
</evidence>
<gene>
    <name evidence="9" type="ORF">TDIB3V08_LOCUS5884</name>
</gene>
<keyword evidence="4" id="KW-0297">G-protein coupled receptor</keyword>
<proteinExistence type="inferred from homology"/>
<evidence type="ECO:0000259" key="8">
    <source>
        <dbReference type="Pfam" id="PF06652"/>
    </source>
</evidence>
<dbReference type="InterPro" id="IPR010596">
    <property type="entry name" value="Methuselah_N_dom"/>
</dbReference>
<keyword evidence="5" id="KW-0675">Receptor</keyword>
<feature type="transmembrane region" description="Helical" evidence="7">
    <location>
        <begin position="410"/>
        <end position="430"/>
    </location>
</feature>
<reference evidence="9" key="1">
    <citation type="submission" date="2020-11" db="EMBL/GenBank/DDBJ databases">
        <authorList>
            <person name="Tran Van P."/>
        </authorList>
    </citation>
    <scope>NUCLEOTIDE SEQUENCE</scope>
</reference>
<keyword evidence="3" id="KW-0732">Signal</keyword>
<name>A0A7R8VNF3_TIMDO</name>
<evidence type="ECO:0000256" key="7">
    <source>
        <dbReference type="SAM" id="Phobius"/>
    </source>
</evidence>
<dbReference type="Pfam" id="PF06652">
    <property type="entry name" value="Methuselah_N"/>
    <property type="match status" value="1"/>
</dbReference>
<dbReference type="PANTHER" id="PTHR46953">
    <property type="entry name" value="G-PROTEIN COUPLED RECEPTOR MTH-LIKE 1-RELATED"/>
    <property type="match status" value="1"/>
</dbReference>
<dbReference type="PANTHER" id="PTHR46953:SF1">
    <property type="entry name" value="G-PROTEIN COUPLED RECEPTOR MTH-LIKE 1-RELATED"/>
    <property type="match status" value="1"/>
</dbReference>
<evidence type="ECO:0000256" key="2">
    <source>
        <dbReference type="ARBA" id="ARBA00008979"/>
    </source>
</evidence>
<dbReference type="InterPro" id="IPR052808">
    <property type="entry name" value="GPCR_Mth-like"/>
</dbReference>
<accession>A0A7R8VNF3</accession>
<dbReference type="InterPro" id="IPR023311">
    <property type="entry name" value="Methusela_ecto_dom_2"/>
</dbReference>
<dbReference type="AlphaFoldDB" id="A0A7R8VNF3"/>
<evidence type="ECO:0000313" key="9">
    <source>
        <dbReference type="EMBL" id="CAD7199636.1"/>
    </source>
</evidence>
<dbReference type="SUPFAM" id="SSF63877">
    <property type="entry name" value="Methuselah ectodomain"/>
    <property type="match status" value="1"/>
</dbReference>
<feature type="domain" description="Methuselah N-terminal" evidence="8">
    <location>
        <begin position="273"/>
        <end position="397"/>
    </location>
</feature>
<sequence length="995" mass="111557">MSGVQAQSYIIRKCCPLSQQIDITLQNCVDLKKQPSQYSKDLESKPNASVLEYSSNPWWIPEDTMVLSSVTLEPISEFFSSQIFLKGIVAGDWKPCGLSSTKIIDEGFDLLDNGSLILYVEDTSGEKTRNLVYPPSSFCSDSVYLVNSNVVLRKAWTCQEKHKSMVITVELRYLRQVRVKTRTDRVNNEWVLNEGTFSTLFDLTVPVPVQPLSFNSSKIESELGDLPAPAPPEIIGWLPPWVTFSRDCIKMGRWKKEDSGDGDGGISDESSSSFIMLCPCEESLCVRKCCPPEKILSFSGNQTKCIEHHQNNSEEWKPDFGEGSSNLTYVTVFGSNICKPDQGIYVLNPNIEEPHKEFYILENGQVRIKENAMLKIGKYEYCIDVSQYSDGSLTSNLLSCTERQITLRTFYSTLTLVGAFFLALTLLLLILTRMRGCHAMNIMSHTASLLVAYLALAVGHLDTNISLAGCLANGFVIQFSFLAAFFWLNVMCIDITWTFSPTQDCTDLTVMPNQVCLRKGYRVACSSMDGLLYGAHSSNRRGTGEGSTRAEEEHSNLFWKSLGRRDAALGSLLTVARVCFMWSDVCCERCLARSVISALIKVFNDIFFVLGQHADDGSCVAYIHDECVVQTIAIACDGCRPHIPVVDGNVDEVPNITKTNRARCHRGRLSPVSCFSLMTTIRSPHMCLRDFMVNVDGFCTRCGTGDEGFEQAVIHITAIPGNTGQFVDNKVGFGKMYALQLGFVKRSLHILAMKIGQSVYDRLSQHDTADFENFFIPIAFVLPGTLKHNKVLWLRGIQRATTRCFKELGVYDFHRGRWHSLSTFKYKIGLLRHIIFHSEATDHTTENGSTLPHYVRDTRVVMGRGGKRKEIEEGHDDMRGRERGVCSHSMVRCRWKSSCCHGLHVPSRVGGILPPQGTVVERDRKKCIYYSLYAWGSTILISVISLIMEFTPGIPDTFLKPGFGKKTCWFEKEKEGSGNQINLCWDRGLNPGLQQ</sequence>
<dbReference type="InterPro" id="IPR036272">
    <property type="entry name" value="Methuselah_N_sf"/>
</dbReference>
<protein>
    <recommendedName>
        <fullName evidence="8">Methuselah N-terminal domain-containing protein</fullName>
    </recommendedName>
</protein>
<feature type="transmembrane region" description="Helical" evidence="7">
    <location>
        <begin position="465"/>
        <end position="488"/>
    </location>
</feature>
<dbReference type="EMBL" id="OA566917">
    <property type="protein sequence ID" value="CAD7199636.1"/>
    <property type="molecule type" value="Genomic_DNA"/>
</dbReference>
<comment type="subcellular location">
    <subcellularLocation>
        <location evidence="1">Membrane</location>
        <topology evidence="1">Multi-pass membrane protein</topology>
    </subcellularLocation>
</comment>
<dbReference type="Gene3D" id="1.20.1070.10">
    <property type="entry name" value="Rhodopsin 7-helix transmembrane proteins"/>
    <property type="match status" value="1"/>
</dbReference>
<dbReference type="GO" id="GO:0004930">
    <property type="term" value="F:G protein-coupled receptor activity"/>
    <property type="evidence" value="ECO:0007669"/>
    <property type="project" value="UniProtKB-KW"/>
</dbReference>
<comment type="similarity">
    <text evidence="2">Belongs to the G-protein coupled receptor 2 family. Mth subfamily.</text>
</comment>
<evidence type="ECO:0000256" key="1">
    <source>
        <dbReference type="ARBA" id="ARBA00004141"/>
    </source>
</evidence>
<evidence type="ECO:0000256" key="4">
    <source>
        <dbReference type="ARBA" id="ARBA00023040"/>
    </source>
</evidence>
<keyword evidence="6" id="KW-0807">Transducer</keyword>
<keyword evidence="7" id="KW-1133">Transmembrane helix</keyword>
<keyword evidence="7" id="KW-0812">Transmembrane</keyword>
<organism evidence="9">
    <name type="scientific">Timema douglasi</name>
    <name type="common">Walking stick</name>
    <dbReference type="NCBI Taxonomy" id="61478"/>
    <lineage>
        <taxon>Eukaryota</taxon>
        <taxon>Metazoa</taxon>
        <taxon>Ecdysozoa</taxon>
        <taxon>Arthropoda</taxon>
        <taxon>Hexapoda</taxon>
        <taxon>Insecta</taxon>
        <taxon>Pterygota</taxon>
        <taxon>Neoptera</taxon>
        <taxon>Polyneoptera</taxon>
        <taxon>Phasmatodea</taxon>
        <taxon>Timematodea</taxon>
        <taxon>Timematoidea</taxon>
        <taxon>Timematidae</taxon>
        <taxon>Timema</taxon>
    </lineage>
</organism>
<feature type="transmembrane region" description="Helical" evidence="7">
    <location>
        <begin position="442"/>
        <end position="459"/>
    </location>
</feature>
<dbReference type="GO" id="GO:0016020">
    <property type="term" value="C:membrane"/>
    <property type="evidence" value="ECO:0007669"/>
    <property type="project" value="UniProtKB-SubCell"/>
</dbReference>
<evidence type="ECO:0000256" key="5">
    <source>
        <dbReference type="ARBA" id="ARBA00023170"/>
    </source>
</evidence>
<feature type="transmembrane region" description="Helical" evidence="7">
    <location>
        <begin position="927"/>
        <end position="948"/>
    </location>
</feature>
<keyword evidence="7" id="KW-0472">Membrane</keyword>
<dbReference type="Gene3D" id="2.170.180.11">
    <property type="entry name" value="Methuselah ectodomain, domain 2"/>
    <property type="match status" value="1"/>
</dbReference>